<evidence type="ECO:0000313" key="1">
    <source>
        <dbReference type="EMBL" id="MBB5113579.1"/>
    </source>
</evidence>
<organism evidence="1 2">
    <name type="scientific">Micromonospora echinospora</name>
    <name type="common">Micromonospora purpurea</name>
    <dbReference type="NCBI Taxonomy" id="1877"/>
    <lineage>
        <taxon>Bacteria</taxon>
        <taxon>Bacillati</taxon>
        <taxon>Actinomycetota</taxon>
        <taxon>Actinomycetes</taxon>
        <taxon>Micromonosporales</taxon>
        <taxon>Micromonosporaceae</taxon>
        <taxon>Micromonospora</taxon>
    </lineage>
</organism>
<dbReference type="Proteomes" id="UP000618986">
    <property type="component" value="Unassembled WGS sequence"/>
</dbReference>
<dbReference type="RefSeq" id="WP_260413042.1">
    <property type="nucleotide sequence ID" value="NZ_JACHJC010000001.1"/>
</dbReference>
<comment type="caution">
    <text evidence="1">The sequence shown here is derived from an EMBL/GenBank/DDBJ whole genome shotgun (WGS) entry which is preliminary data.</text>
</comment>
<sequence length="182" mass="19800">MPGGRGYTWVVILIQRVRVRWTADARGAPAANARRGLARAMPLPRALPEGEVVLVLHDVLADQAAGYRHRDGVRAGDVALAREAGLWLGRDQASIVVDRLPGSAAFPRPSASARLFTLAPGQVGRYRANFRFTGCGCDPSWYYEEWLVHVGHGAVASFGQPDRDVDHRVHLYGGASRGDRHG</sequence>
<keyword evidence="2" id="KW-1185">Reference proteome</keyword>
<dbReference type="EMBL" id="JACHJC010000001">
    <property type="protein sequence ID" value="MBB5113579.1"/>
    <property type="molecule type" value="Genomic_DNA"/>
</dbReference>
<name>A0ABR6MDX7_MICEC</name>
<accession>A0ABR6MDX7</accession>
<gene>
    <name evidence="1" type="ORF">FHU28_003418</name>
</gene>
<dbReference type="GeneID" id="300293982"/>
<proteinExistence type="predicted"/>
<reference evidence="1 2" key="1">
    <citation type="submission" date="2020-08" db="EMBL/GenBank/DDBJ databases">
        <title>Sequencing the genomes of 1000 actinobacteria strains.</title>
        <authorList>
            <person name="Klenk H.-P."/>
        </authorList>
    </citation>
    <scope>NUCLEOTIDE SEQUENCE [LARGE SCALE GENOMIC DNA]</scope>
    <source>
        <strain evidence="1 2">DSM 43036</strain>
    </source>
</reference>
<protein>
    <submittedName>
        <fullName evidence="1">Uncharacterized protein</fullName>
    </submittedName>
</protein>
<evidence type="ECO:0000313" key="2">
    <source>
        <dbReference type="Proteomes" id="UP000618986"/>
    </source>
</evidence>